<reference evidence="3" key="1">
    <citation type="submission" date="2006-06" db="EMBL/GenBank/DDBJ databases">
        <title>Complete sequence of chromosome of Mycobacterium sp. MCS.</title>
        <authorList>
            <consortium name="US DOE Joint Genome Institute"/>
            <person name="Copeland A."/>
            <person name="Lucas S."/>
            <person name="Lapidus A."/>
            <person name="Barry K."/>
            <person name="Detter J.C."/>
            <person name="Glavina del Rio T."/>
            <person name="Hammon N."/>
            <person name="Israni S."/>
            <person name="Dalin E."/>
            <person name="Tice H."/>
            <person name="Pitluck S."/>
            <person name="Martinez M."/>
            <person name="Schmutz J."/>
            <person name="Larimer F."/>
            <person name="Land M."/>
            <person name="Hauser L."/>
            <person name="Kyrpides N."/>
            <person name="Kim E."/>
            <person name="Miller C.D."/>
            <person name="Hughes J.E."/>
            <person name="Anderson A.J."/>
            <person name="Sims R.C."/>
            <person name="Richardson P."/>
        </authorList>
    </citation>
    <scope>NUCLEOTIDE SEQUENCE [LARGE SCALE GENOMIC DNA]</scope>
    <source>
        <strain evidence="3">MCS</strain>
    </source>
</reference>
<dbReference type="EMBL" id="CP000384">
    <property type="protein sequence ID" value="ABG10138.1"/>
    <property type="molecule type" value="Genomic_DNA"/>
</dbReference>
<keyword evidence="2" id="KW-0812">Transmembrane</keyword>
<feature type="region of interest" description="Disordered" evidence="1">
    <location>
        <begin position="1"/>
        <end position="23"/>
    </location>
</feature>
<feature type="transmembrane region" description="Helical" evidence="2">
    <location>
        <begin position="59"/>
        <end position="81"/>
    </location>
</feature>
<keyword evidence="2" id="KW-0472">Membrane</keyword>
<organism evidence="3">
    <name type="scientific">Mycobacterium sp. (strain MCS)</name>
    <dbReference type="NCBI Taxonomy" id="164756"/>
    <lineage>
        <taxon>Bacteria</taxon>
        <taxon>Bacillati</taxon>
        <taxon>Actinomycetota</taxon>
        <taxon>Actinomycetes</taxon>
        <taxon>Mycobacteriales</taxon>
        <taxon>Mycobacteriaceae</taxon>
        <taxon>Mycobacterium</taxon>
    </lineage>
</organism>
<sequence>MGGRFVRGAARQHPDLTAPPRGSRRAAGLLRGVILALLTLDGVLTAVLGAFFLPLRIGVAPFPLSAFVVGAVNAALVWAAFQWTDSGRLAALPLWAWLATLAVLTVGGPGGDVVFGGRDVMAFGVLIYTAVGVAPSAWLLWRRGLRTG</sequence>
<gene>
    <name evidence="3" type="ordered locus">Mmcs_4033</name>
</gene>
<accession>A0A5Q5BNX8</accession>
<evidence type="ECO:0000313" key="3">
    <source>
        <dbReference type="EMBL" id="ABG10138.1"/>
    </source>
</evidence>
<evidence type="ECO:0000256" key="2">
    <source>
        <dbReference type="SAM" id="Phobius"/>
    </source>
</evidence>
<name>A0A5Q5BNX8_MYCSS</name>
<evidence type="ECO:0008006" key="4">
    <source>
        <dbReference type="Google" id="ProtNLM"/>
    </source>
</evidence>
<feature type="transmembrane region" description="Helical" evidence="2">
    <location>
        <begin position="88"/>
        <end position="108"/>
    </location>
</feature>
<evidence type="ECO:0000256" key="1">
    <source>
        <dbReference type="SAM" id="MobiDB-lite"/>
    </source>
</evidence>
<feature type="transmembrane region" description="Helical" evidence="2">
    <location>
        <begin position="120"/>
        <end position="141"/>
    </location>
</feature>
<dbReference type="KEGG" id="mmc:Mmcs_4033"/>
<keyword evidence="2" id="KW-1133">Transmembrane helix</keyword>
<proteinExistence type="predicted"/>
<dbReference type="AlphaFoldDB" id="A0A5Q5BNX8"/>
<feature type="transmembrane region" description="Helical" evidence="2">
    <location>
        <begin position="29"/>
        <end position="53"/>
    </location>
</feature>
<protein>
    <recommendedName>
        <fullName evidence="4">Facilitated glucose transporter</fullName>
    </recommendedName>
</protein>